<dbReference type="Pfam" id="PF00484">
    <property type="entry name" value="Pro_CA"/>
    <property type="match status" value="1"/>
</dbReference>
<reference evidence="6" key="1">
    <citation type="submission" date="2022-09" db="EMBL/GenBank/DDBJ databases">
        <title>Chromosome-level assembly of Trichoderma breve T069, a fungus used in development of biopesticide product.</title>
        <authorList>
            <person name="Lin R."/>
            <person name="Liu T."/>
        </authorList>
    </citation>
    <scope>NUCLEOTIDE SEQUENCE</scope>
    <source>
        <strain evidence="6">T069</strain>
    </source>
</reference>
<evidence type="ECO:0000313" key="7">
    <source>
        <dbReference type="Proteomes" id="UP001140511"/>
    </source>
</evidence>
<evidence type="ECO:0000313" key="6">
    <source>
        <dbReference type="EMBL" id="KAJ4863500.1"/>
    </source>
</evidence>
<feature type="binding site" evidence="4">
    <location>
        <position position="44"/>
    </location>
    <ligand>
        <name>Zn(2+)</name>
        <dbReference type="ChEBI" id="CHEBI:29105"/>
    </ligand>
</feature>
<comment type="cofactor">
    <cofactor evidence="4">
        <name>Zn(2+)</name>
        <dbReference type="ChEBI" id="CHEBI:29105"/>
    </cofactor>
    <text evidence="4">Binds 1 zinc ion per subunit.</text>
</comment>
<feature type="binding site" evidence="4">
    <location>
        <position position="100"/>
    </location>
    <ligand>
        <name>Zn(2+)</name>
        <dbReference type="ChEBI" id="CHEBI:29105"/>
    </ligand>
</feature>
<evidence type="ECO:0000256" key="5">
    <source>
        <dbReference type="RuleBase" id="RU003956"/>
    </source>
</evidence>
<dbReference type="Gene3D" id="3.40.1050.10">
    <property type="entry name" value="Carbonic anhydrase"/>
    <property type="match status" value="1"/>
</dbReference>
<dbReference type="PANTHER" id="PTHR43175:SF3">
    <property type="entry name" value="CARBON DISULFIDE HYDROLASE"/>
    <property type="match status" value="1"/>
</dbReference>
<dbReference type="GeneID" id="80861928"/>
<gene>
    <name evidence="6" type="ORF">T069G_00030</name>
</gene>
<protein>
    <recommendedName>
        <fullName evidence="5">Carbonic anhydrase</fullName>
        <ecNumber evidence="5">4.2.1.1</ecNumber>
    </recommendedName>
    <alternativeName>
        <fullName evidence="5">Carbonate dehydratase</fullName>
    </alternativeName>
</protein>
<dbReference type="SUPFAM" id="SSF53056">
    <property type="entry name" value="beta-carbonic anhydrase, cab"/>
    <property type="match status" value="1"/>
</dbReference>
<feature type="binding site" evidence="4">
    <location>
        <position position="97"/>
    </location>
    <ligand>
        <name>Zn(2+)</name>
        <dbReference type="ChEBI" id="CHEBI:29105"/>
    </ligand>
</feature>
<evidence type="ECO:0000256" key="4">
    <source>
        <dbReference type="PIRSR" id="PIRSR601765-1"/>
    </source>
</evidence>
<comment type="caution">
    <text evidence="6">The sequence shown here is derived from an EMBL/GenBank/DDBJ whole genome shotgun (WGS) entry which is preliminary data.</text>
</comment>
<evidence type="ECO:0000256" key="2">
    <source>
        <dbReference type="ARBA" id="ARBA00022723"/>
    </source>
</evidence>
<proteinExistence type="inferred from homology"/>
<comment type="similarity">
    <text evidence="1 5">Belongs to the beta-class carbonic anhydrase family.</text>
</comment>
<comment type="function">
    <text evidence="5">Reversible hydration of carbon dioxide.</text>
</comment>
<dbReference type="AlphaFoldDB" id="A0A9W9EB69"/>
<dbReference type="Proteomes" id="UP001140511">
    <property type="component" value="Unassembled WGS sequence"/>
</dbReference>
<dbReference type="SMART" id="SM00947">
    <property type="entry name" value="Pro_CA"/>
    <property type="match status" value="1"/>
</dbReference>
<dbReference type="GO" id="GO:0004089">
    <property type="term" value="F:carbonate dehydratase activity"/>
    <property type="evidence" value="ECO:0007669"/>
    <property type="project" value="UniProtKB-UniRule"/>
</dbReference>
<keyword evidence="7" id="KW-1185">Reference proteome</keyword>
<dbReference type="InterPro" id="IPR001765">
    <property type="entry name" value="Carbonic_anhydrase"/>
</dbReference>
<evidence type="ECO:0000256" key="3">
    <source>
        <dbReference type="ARBA" id="ARBA00022833"/>
    </source>
</evidence>
<keyword evidence="5" id="KW-0456">Lyase</keyword>
<keyword evidence="3 4" id="KW-0862">Zinc</keyword>
<keyword evidence="2 4" id="KW-0479">Metal-binding</keyword>
<name>A0A9W9EB69_9HYPO</name>
<dbReference type="GO" id="GO:0008270">
    <property type="term" value="F:zinc ion binding"/>
    <property type="evidence" value="ECO:0007669"/>
    <property type="project" value="UniProtKB-UniRule"/>
</dbReference>
<organism evidence="6 7">
    <name type="scientific">Trichoderma breve</name>
    <dbReference type="NCBI Taxonomy" id="2034170"/>
    <lineage>
        <taxon>Eukaryota</taxon>
        <taxon>Fungi</taxon>
        <taxon>Dikarya</taxon>
        <taxon>Ascomycota</taxon>
        <taxon>Pezizomycotina</taxon>
        <taxon>Sordariomycetes</taxon>
        <taxon>Hypocreomycetidae</taxon>
        <taxon>Hypocreales</taxon>
        <taxon>Hypocreaceae</taxon>
        <taxon>Trichoderma</taxon>
    </lineage>
</organism>
<dbReference type="EMBL" id="JAOPEN010000001">
    <property type="protein sequence ID" value="KAJ4863500.1"/>
    <property type="molecule type" value="Genomic_DNA"/>
</dbReference>
<sequence length="176" mass="19970">MAPSFYETLVERNKKYAETHNPAPTIAEQMALGRVFETTLVITCVDFRLNPDQFLQTKPEDQFLISRNPAGRVGPALQEIMLFDVFLGLKRVIVIHHTDCGGSQFKDADIREAHKSRLPDHSEIDHMVFGAFDEVEQSVRDDLHLLKTSPYVPKRISDQSLGFVYDIKTGLLTPVE</sequence>
<dbReference type="PANTHER" id="PTHR43175">
    <property type="entry name" value="CARBONIC ANHYDRASE"/>
    <property type="match status" value="1"/>
</dbReference>
<dbReference type="RefSeq" id="XP_056032556.1">
    <property type="nucleotide sequence ID" value="XM_056167240.1"/>
</dbReference>
<comment type="catalytic activity">
    <reaction evidence="5">
        <text>hydrogencarbonate + H(+) = CO2 + H2O</text>
        <dbReference type="Rhea" id="RHEA:10748"/>
        <dbReference type="ChEBI" id="CHEBI:15377"/>
        <dbReference type="ChEBI" id="CHEBI:15378"/>
        <dbReference type="ChEBI" id="CHEBI:16526"/>
        <dbReference type="ChEBI" id="CHEBI:17544"/>
        <dbReference type="EC" id="4.2.1.1"/>
    </reaction>
</comment>
<feature type="binding site" evidence="4">
    <location>
        <position position="46"/>
    </location>
    <ligand>
        <name>Zn(2+)</name>
        <dbReference type="ChEBI" id="CHEBI:29105"/>
    </ligand>
</feature>
<evidence type="ECO:0000256" key="1">
    <source>
        <dbReference type="ARBA" id="ARBA00006217"/>
    </source>
</evidence>
<dbReference type="InterPro" id="IPR036874">
    <property type="entry name" value="Carbonic_anhydrase_sf"/>
</dbReference>
<dbReference type="EC" id="4.2.1.1" evidence="5"/>
<accession>A0A9W9EB69</accession>